<evidence type="ECO:0000256" key="1">
    <source>
        <dbReference type="ARBA" id="ARBA00009275"/>
    </source>
</evidence>
<dbReference type="AlphaFoldDB" id="A0AAC9J5F9"/>
<accession>A0AAC9J5F9</accession>
<proteinExistence type="inferred from homology"/>
<dbReference type="PANTHER" id="PTHR46124:SF3">
    <property type="entry name" value="HYDROLASE"/>
    <property type="match status" value="1"/>
</dbReference>
<feature type="binding site" evidence="3">
    <location>
        <position position="126"/>
    </location>
    <ligand>
        <name>a divalent metal cation</name>
        <dbReference type="ChEBI" id="CHEBI:60240"/>
        <label>2</label>
    </ligand>
</feature>
<gene>
    <name evidence="4" type="ORF">FSC454_06430</name>
</gene>
<organism evidence="4 5">
    <name type="scientific">Francisella hispaniensis FSC454</name>
    <dbReference type="NCBI Taxonomy" id="1088883"/>
    <lineage>
        <taxon>Bacteria</taxon>
        <taxon>Pseudomonadati</taxon>
        <taxon>Pseudomonadota</taxon>
        <taxon>Gammaproteobacteria</taxon>
        <taxon>Thiotrichales</taxon>
        <taxon>Francisellaceae</taxon>
        <taxon>Francisella</taxon>
    </lineage>
</organism>
<dbReference type="InterPro" id="IPR018228">
    <property type="entry name" value="DNase_TatD-rel_CS"/>
</dbReference>
<feature type="binding site" evidence="3">
    <location>
        <position position="199"/>
    </location>
    <ligand>
        <name>a divalent metal cation</name>
        <dbReference type="ChEBI" id="CHEBI:60240"/>
        <label>1</label>
    </ligand>
</feature>
<keyword evidence="5" id="KW-1185">Reference proteome</keyword>
<evidence type="ECO:0000256" key="3">
    <source>
        <dbReference type="PIRSR" id="PIRSR005902-1"/>
    </source>
</evidence>
<dbReference type="Gene3D" id="3.20.20.140">
    <property type="entry name" value="Metal-dependent hydrolases"/>
    <property type="match status" value="1"/>
</dbReference>
<dbReference type="PIRSF" id="PIRSF005902">
    <property type="entry name" value="DNase_TatD"/>
    <property type="match status" value="1"/>
</dbReference>
<evidence type="ECO:0000313" key="5">
    <source>
        <dbReference type="Proteomes" id="UP000182459"/>
    </source>
</evidence>
<dbReference type="KEGG" id="fhi:FSC454_06430"/>
<feature type="binding site" evidence="3">
    <location>
        <position position="150"/>
    </location>
    <ligand>
        <name>a divalent metal cation</name>
        <dbReference type="ChEBI" id="CHEBI:60240"/>
        <label>2</label>
    </ligand>
</feature>
<reference evidence="4 5" key="1">
    <citation type="submission" date="2016-11" db="EMBL/GenBank/DDBJ databases">
        <authorList>
            <person name="Hagglund E."/>
            <person name="Bystrom M."/>
            <person name="Naslund J."/>
            <person name="Stenberg P."/>
            <person name="Sjodin A."/>
        </authorList>
    </citation>
    <scope>NUCLEOTIDE SEQUENCE [LARGE SCALE GENOMIC DNA]</scope>
    <source>
        <strain evidence="4 5">CCUG 58020</strain>
    </source>
</reference>
<dbReference type="RefSeq" id="WP_066046420.1">
    <property type="nucleotide sequence ID" value="NZ_CP018093.1"/>
</dbReference>
<dbReference type="GO" id="GO:0016788">
    <property type="term" value="F:hydrolase activity, acting on ester bonds"/>
    <property type="evidence" value="ECO:0007669"/>
    <property type="project" value="InterPro"/>
</dbReference>
<keyword evidence="2" id="KW-0378">Hydrolase</keyword>
<feature type="binding site" evidence="3">
    <location>
        <position position="6"/>
    </location>
    <ligand>
        <name>a divalent metal cation</name>
        <dbReference type="ChEBI" id="CHEBI:60240"/>
        <label>1</label>
    </ligand>
</feature>
<feature type="binding site" evidence="3">
    <location>
        <position position="8"/>
    </location>
    <ligand>
        <name>a divalent metal cation</name>
        <dbReference type="ChEBI" id="CHEBI:60240"/>
        <label>1</label>
    </ligand>
</feature>
<keyword evidence="3" id="KW-0479">Metal-binding</keyword>
<evidence type="ECO:0000313" key="4">
    <source>
        <dbReference type="EMBL" id="APD50769.1"/>
    </source>
</evidence>
<sequence>MFIDTHCHLDFDIFDKTRQKILHNCNYLSVNYFINPATQRSSWDKLIQINRQFSKIVICFGLHPIFIDKHTHTNLKDLEAYTQKHPTKLIGEIGLDKRFKNFDKQLDFFSAQISIAKNLGKQVIIHAIKSHNEVIKIIKDLKFQNGGIIHAFNANYDIGQKYIDLGFKLGVGGIISQPQAKLKETLQKIKPQNIVLETDSPDMQLYNSSGKINTPENIPKIFELLSNIYEINPAILKQQIYNTSLEFI</sequence>
<dbReference type="CDD" id="cd01310">
    <property type="entry name" value="TatD_DNAse"/>
    <property type="match status" value="1"/>
</dbReference>
<feature type="binding site" evidence="3">
    <location>
        <position position="92"/>
    </location>
    <ligand>
        <name>a divalent metal cation</name>
        <dbReference type="ChEBI" id="CHEBI:60240"/>
        <label>1</label>
    </ligand>
</feature>
<dbReference type="Pfam" id="PF01026">
    <property type="entry name" value="TatD_DNase"/>
    <property type="match status" value="1"/>
</dbReference>
<dbReference type="PANTHER" id="PTHR46124">
    <property type="entry name" value="D-AMINOACYL-TRNA DEACYLASE"/>
    <property type="match status" value="1"/>
</dbReference>
<dbReference type="InterPro" id="IPR032466">
    <property type="entry name" value="Metal_Hydrolase"/>
</dbReference>
<dbReference type="Proteomes" id="UP000182459">
    <property type="component" value="Chromosome"/>
</dbReference>
<dbReference type="EMBL" id="CP018093">
    <property type="protein sequence ID" value="APD50769.1"/>
    <property type="molecule type" value="Genomic_DNA"/>
</dbReference>
<protein>
    <submittedName>
        <fullName evidence="4">DNAase</fullName>
    </submittedName>
</protein>
<dbReference type="GO" id="GO:0005829">
    <property type="term" value="C:cytosol"/>
    <property type="evidence" value="ECO:0007669"/>
    <property type="project" value="TreeGrafter"/>
</dbReference>
<dbReference type="GO" id="GO:0046872">
    <property type="term" value="F:metal ion binding"/>
    <property type="evidence" value="ECO:0007669"/>
    <property type="project" value="UniProtKB-KW"/>
</dbReference>
<evidence type="ECO:0000256" key="2">
    <source>
        <dbReference type="ARBA" id="ARBA00022801"/>
    </source>
</evidence>
<dbReference type="PROSITE" id="PS01137">
    <property type="entry name" value="TATD_1"/>
    <property type="match status" value="1"/>
</dbReference>
<comment type="similarity">
    <text evidence="1">Belongs to the metallo-dependent hydrolases superfamily. TatD-type hydrolase family.</text>
</comment>
<dbReference type="SUPFAM" id="SSF51556">
    <property type="entry name" value="Metallo-dependent hydrolases"/>
    <property type="match status" value="1"/>
</dbReference>
<dbReference type="InterPro" id="IPR001130">
    <property type="entry name" value="TatD-like"/>
</dbReference>
<name>A0AAC9J5F9_9GAMM</name>